<keyword evidence="1" id="KW-1133">Transmembrane helix</keyword>
<dbReference type="RefSeq" id="WP_407989378.1">
    <property type="nucleotide sequence ID" value="NZ_AP035881.2"/>
</dbReference>
<name>A0AB33K3C3_9ACTN</name>
<proteinExistence type="predicted"/>
<dbReference type="EMBL" id="AP035881">
    <property type="protein sequence ID" value="BFP47002.1"/>
    <property type="molecule type" value="Genomic_DNA"/>
</dbReference>
<evidence type="ECO:0000256" key="1">
    <source>
        <dbReference type="SAM" id="Phobius"/>
    </source>
</evidence>
<organism evidence="2">
    <name type="scientific">Kitasatospora sp. CMC57</name>
    <dbReference type="NCBI Taxonomy" id="3231513"/>
    <lineage>
        <taxon>Bacteria</taxon>
        <taxon>Bacillati</taxon>
        <taxon>Actinomycetota</taxon>
        <taxon>Actinomycetes</taxon>
        <taxon>Kitasatosporales</taxon>
        <taxon>Streptomycetaceae</taxon>
        <taxon>Kitasatospora</taxon>
    </lineage>
</organism>
<feature type="transmembrane region" description="Helical" evidence="1">
    <location>
        <begin position="28"/>
        <end position="48"/>
    </location>
</feature>
<dbReference type="AlphaFoldDB" id="A0AB33K3C3"/>
<keyword evidence="1" id="KW-0472">Membrane</keyword>
<protein>
    <submittedName>
        <fullName evidence="2">Uncharacterized protein</fullName>
    </submittedName>
</protein>
<gene>
    <name evidence="2" type="ORF">KCMC57_33700</name>
</gene>
<reference evidence="2" key="1">
    <citation type="submission" date="2024-07" db="EMBL/GenBank/DDBJ databases">
        <title>Complete genome sequences of cellulolytic bacteria, Kitasatospora sp. CMC57 and Streptomyces sp. CMC78, isolated from Japanese agricultural soil.</title>
        <authorList>
            <person name="Hashimoto T."/>
            <person name="Ito M."/>
            <person name="Iwamoto M."/>
            <person name="Fukahori D."/>
            <person name="Shoda T."/>
            <person name="Sakoda M."/>
            <person name="Morohoshi T."/>
            <person name="Mitsuboshi M."/>
            <person name="Nishizawa T."/>
        </authorList>
    </citation>
    <scope>NUCLEOTIDE SEQUENCE</scope>
    <source>
        <strain evidence="2">CMC57</strain>
    </source>
</reference>
<sequence>MAVTISAIALFGLITIILIRTQRLTTLIALPVFLFGFTAASTGLAGPVNDAMNAIAQMVTNLT</sequence>
<accession>A0AB33K3C3</accession>
<evidence type="ECO:0000313" key="2">
    <source>
        <dbReference type="EMBL" id="BFP47002.1"/>
    </source>
</evidence>
<keyword evidence="1" id="KW-0812">Transmembrane</keyword>